<reference evidence="1" key="1">
    <citation type="submission" date="2023-07" db="EMBL/GenBank/DDBJ databases">
        <authorList>
            <consortium name="AG Swart"/>
            <person name="Singh M."/>
            <person name="Singh A."/>
            <person name="Seah K."/>
            <person name="Emmerich C."/>
        </authorList>
    </citation>
    <scope>NUCLEOTIDE SEQUENCE</scope>
    <source>
        <strain evidence="1">DP1</strain>
    </source>
</reference>
<evidence type="ECO:0000313" key="1">
    <source>
        <dbReference type="EMBL" id="CAI2373916.1"/>
    </source>
</evidence>
<dbReference type="Proteomes" id="UP001295684">
    <property type="component" value="Unassembled WGS sequence"/>
</dbReference>
<accession>A0AAD1XJI8</accession>
<organism evidence="1 2">
    <name type="scientific">Euplotes crassus</name>
    <dbReference type="NCBI Taxonomy" id="5936"/>
    <lineage>
        <taxon>Eukaryota</taxon>
        <taxon>Sar</taxon>
        <taxon>Alveolata</taxon>
        <taxon>Ciliophora</taxon>
        <taxon>Intramacronucleata</taxon>
        <taxon>Spirotrichea</taxon>
        <taxon>Hypotrichia</taxon>
        <taxon>Euplotida</taxon>
        <taxon>Euplotidae</taxon>
        <taxon>Moneuplotes</taxon>
    </lineage>
</organism>
<comment type="caution">
    <text evidence="1">The sequence shown here is derived from an EMBL/GenBank/DDBJ whole genome shotgun (WGS) entry which is preliminary data.</text>
</comment>
<sequence length="504" mass="56379">MWVRVIFCEWVGFDRESENKRNMQQTCENATEIEMELDDFERKLFQVQEYSDCNILDIHLGVSGDIYISGLGSASSNSFILRLDPSSGVNPLVPKWQRTNGVHKWYTTVDPLERALYSVYQLETTIDLREINATDGTSIRRYTYTQSLPTVDFLGMTWAPNTDGPLYLTSNSNYADFWEKGIDSANTPLFESATTGKALGKIAYYSSTSILMHHQIGNNLYLSSINPVSTSGNWDYLEVYACPNSPCSSNFENSHILVNSNSASDAFACMEYSDQTTKYFIFVTVNMSTKTIGSNRYITTNNTIEIVNSLRVYDGNLYFLISKRNSSTGQIRNVLLIHNATSSNPFASLHTCLSSKDVETVCQGEYFTTDSSQVYLAQMVINSAGNFIFMGKHSSNKCVRITASLKNLANTLDWENEATPNTYFSNFPNLGTSPTINYNPGSESTINLVETWVVENGGAYDSGVFNGTIPETHLFKIIPSKTITISKGETTILQSLMCEEQEIQ</sequence>
<dbReference type="AlphaFoldDB" id="A0AAD1XJI8"/>
<dbReference type="EMBL" id="CAMPGE010015284">
    <property type="protein sequence ID" value="CAI2373916.1"/>
    <property type="molecule type" value="Genomic_DNA"/>
</dbReference>
<gene>
    <name evidence="1" type="ORF">ECRASSUSDP1_LOCUS15265</name>
</gene>
<proteinExistence type="predicted"/>
<evidence type="ECO:0000313" key="2">
    <source>
        <dbReference type="Proteomes" id="UP001295684"/>
    </source>
</evidence>
<name>A0AAD1XJI8_EUPCR</name>
<keyword evidence="2" id="KW-1185">Reference proteome</keyword>
<protein>
    <submittedName>
        <fullName evidence="1">Uncharacterized protein</fullName>
    </submittedName>
</protein>